<dbReference type="GO" id="GO:0003887">
    <property type="term" value="F:DNA-directed DNA polymerase activity"/>
    <property type="evidence" value="ECO:0007669"/>
    <property type="project" value="UniProtKB-KW"/>
</dbReference>
<keyword evidence="5" id="KW-0235">DNA replication</keyword>
<evidence type="ECO:0000256" key="2">
    <source>
        <dbReference type="ARBA" id="ARBA00012417"/>
    </source>
</evidence>
<dbReference type="InterPro" id="IPR006172">
    <property type="entry name" value="DNA-dir_DNA_pol_B"/>
</dbReference>
<dbReference type="InterPro" id="IPR012337">
    <property type="entry name" value="RNaseH-like_sf"/>
</dbReference>
<dbReference type="InterPro" id="IPR017964">
    <property type="entry name" value="DNA-dir_DNA_pol_B_CS"/>
</dbReference>
<dbReference type="PRINTS" id="PR00106">
    <property type="entry name" value="DNAPOLB"/>
</dbReference>
<organism evidence="14">
    <name type="scientific">Podoviridae sp. cthau23</name>
    <dbReference type="NCBI Taxonomy" id="2825268"/>
    <lineage>
        <taxon>Viruses</taxon>
        <taxon>Duplodnaviria</taxon>
        <taxon>Heunggongvirae</taxon>
        <taxon>Uroviricota</taxon>
        <taxon>Caudoviricetes</taxon>
    </lineage>
</organism>
<dbReference type="GO" id="GO:0039693">
    <property type="term" value="P:viral DNA genome replication"/>
    <property type="evidence" value="ECO:0007669"/>
    <property type="project" value="UniProtKB-KW"/>
</dbReference>
<dbReference type="GO" id="GO:0003677">
    <property type="term" value="F:DNA binding"/>
    <property type="evidence" value="ECO:0007669"/>
    <property type="project" value="UniProtKB-KW"/>
</dbReference>
<dbReference type="InterPro" id="IPR023211">
    <property type="entry name" value="DNA_pol_palm_dom_sf"/>
</dbReference>
<keyword evidence="6" id="KW-0540">Nuclease</keyword>
<evidence type="ECO:0000256" key="10">
    <source>
        <dbReference type="ARBA" id="ARBA00023109"/>
    </source>
</evidence>
<evidence type="ECO:0000256" key="4">
    <source>
        <dbReference type="ARBA" id="ARBA00022695"/>
    </source>
</evidence>
<dbReference type="GO" id="GO:0006260">
    <property type="term" value="P:DNA replication"/>
    <property type="evidence" value="ECO:0007669"/>
    <property type="project" value="UniProtKB-KW"/>
</dbReference>
<evidence type="ECO:0000256" key="6">
    <source>
        <dbReference type="ARBA" id="ARBA00022722"/>
    </source>
</evidence>
<evidence type="ECO:0000313" key="14">
    <source>
        <dbReference type="EMBL" id="DAF90276.1"/>
    </source>
</evidence>
<feature type="domain" description="DNA-directed DNA polymerase family B mitochondria/virus" evidence="13">
    <location>
        <begin position="55"/>
        <end position="166"/>
    </location>
</feature>
<dbReference type="PROSITE" id="PS00116">
    <property type="entry name" value="DNA_POLYMERASE_B"/>
    <property type="match status" value="1"/>
</dbReference>
<keyword evidence="11" id="KW-0238">DNA-binding</keyword>
<proteinExistence type="inferred from homology"/>
<keyword evidence="4" id="KW-0548">Nucleotidyltransferase</keyword>
<dbReference type="Gene3D" id="4.10.80.30">
    <property type="entry name" value="DNA polymerase, domain 6"/>
    <property type="match status" value="1"/>
</dbReference>
<dbReference type="EC" id="2.7.7.7" evidence="2"/>
<sequence>MAKPLTFVGDFETTVYKGQDHTEVWVSAIVPLFTEDVTIHHSIEETYNHLSELAKHNNIVIYYHNLKFDGSFWLDFLLVQKKLKQAYIRTGKEINQVEWLPKGKMKNNTFRYSVSAIGGQWYSIIIKVNNHFIEIRDSLKLLPFSVKRIGKAFKTKHQKLDMEYTGYRYAGCEITDEEKRYIANDVLVVKEALEIMFQLGHDKLTIGACCLEEFKDGYNRKIATDFDPSSYEQKLPNLYAESMKLAYGEDVDGILTVGDYIRASYRGGWCYLVKGKEEKEFYNGTTADVNSLYPSMMSSESGNYYPVGRPWFWKGNFCDEPFMRVPPIVKEQYWFVRLRTRFYLKPGMLPTIQLKHNSLYKGNEFLTTSDVLNPEDGNYYSQYIGLDGEVKEAIVEMTMTQTDYQLMIEHYDLKDTEILDGAMFKGEIGLFDDYMAKYKKIKQESKGAMRELAKLFLNNLYGKMASSTDSSFKLAYVKDDGVVGFLPVIENNKKPGYIPIGSAITSYARNFTIRAAQKNYHGLDKPGFIYADTDSIHCDLPPDQIQGIKVHPTDFCCWKLESCWDVGTFTRQKTYIEHVVKEDLEDCKPYYNVKCAGMPQRCKDLFVMSLSGEITSELNEEEREFVTQRRTLQDFHKGLVVPSSLKPKRIKGGILLIDQTYEMR</sequence>
<comment type="similarity">
    <text evidence="1">Belongs to the DNA polymerase type-B family.</text>
</comment>
<evidence type="ECO:0000259" key="13">
    <source>
        <dbReference type="Pfam" id="PF03175"/>
    </source>
</evidence>
<keyword evidence="9" id="KW-0239">DNA-directed DNA polymerase</keyword>
<reference evidence="14" key="1">
    <citation type="journal article" date="2021" name="Proc. Natl. Acad. Sci. U.S.A.">
        <title>A Catalog of Tens of Thousands of Viruses from Human Metagenomes Reveals Hidden Associations with Chronic Diseases.</title>
        <authorList>
            <person name="Tisza M.J."/>
            <person name="Buck C.B."/>
        </authorList>
    </citation>
    <scope>NUCLEOTIDE SEQUENCE</scope>
    <source>
        <strain evidence="14">Cthau23</strain>
    </source>
</reference>
<protein>
    <recommendedName>
        <fullName evidence="2">DNA-directed DNA polymerase</fullName>
        <ecNumber evidence="2">2.7.7.7</ecNumber>
    </recommendedName>
</protein>
<dbReference type="EMBL" id="BK016024">
    <property type="protein sequence ID" value="DAF90276.1"/>
    <property type="molecule type" value="Genomic_DNA"/>
</dbReference>
<dbReference type="GO" id="GO:0004527">
    <property type="term" value="F:exonuclease activity"/>
    <property type="evidence" value="ECO:0007669"/>
    <property type="project" value="UniProtKB-KW"/>
</dbReference>
<evidence type="ECO:0000256" key="8">
    <source>
        <dbReference type="ARBA" id="ARBA00022839"/>
    </source>
</evidence>
<comment type="catalytic activity">
    <reaction evidence="12">
        <text>DNA(n) + a 2'-deoxyribonucleoside 5'-triphosphate = DNA(n+1) + diphosphate</text>
        <dbReference type="Rhea" id="RHEA:22508"/>
        <dbReference type="Rhea" id="RHEA-COMP:17339"/>
        <dbReference type="Rhea" id="RHEA-COMP:17340"/>
        <dbReference type="ChEBI" id="CHEBI:33019"/>
        <dbReference type="ChEBI" id="CHEBI:61560"/>
        <dbReference type="ChEBI" id="CHEBI:173112"/>
        <dbReference type="EC" id="2.7.7.7"/>
    </reaction>
</comment>
<accession>A0A8S5U753</accession>
<keyword evidence="3" id="KW-0808">Transferase</keyword>
<evidence type="ECO:0000256" key="7">
    <source>
        <dbReference type="ARBA" id="ARBA00022801"/>
    </source>
</evidence>
<name>A0A8S5U753_9CAUD</name>
<dbReference type="InterPro" id="IPR036397">
    <property type="entry name" value="RNaseH_sf"/>
</dbReference>
<dbReference type="InterPro" id="IPR004868">
    <property type="entry name" value="DNA-dir_DNA_pol_B_mt/vir"/>
</dbReference>
<keyword evidence="8" id="KW-0269">Exonuclease</keyword>
<evidence type="ECO:0000256" key="11">
    <source>
        <dbReference type="ARBA" id="ARBA00023125"/>
    </source>
</evidence>
<dbReference type="Gene3D" id="1.10.287.690">
    <property type="entry name" value="Helix hairpin bin"/>
    <property type="match status" value="1"/>
</dbReference>
<dbReference type="SUPFAM" id="SSF53098">
    <property type="entry name" value="Ribonuclease H-like"/>
    <property type="match status" value="1"/>
</dbReference>
<dbReference type="Gene3D" id="4.10.80.20">
    <property type="entry name" value="DNA polymerase, domain 5"/>
    <property type="match status" value="1"/>
</dbReference>
<evidence type="ECO:0000256" key="3">
    <source>
        <dbReference type="ARBA" id="ARBA00022679"/>
    </source>
</evidence>
<feature type="domain" description="DNA-directed DNA polymerase family B mitochondria/virus" evidence="13">
    <location>
        <begin position="173"/>
        <end position="538"/>
    </location>
</feature>
<dbReference type="Gene3D" id="3.30.420.10">
    <property type="entry name" value="Ribonuclease H-like superfamily/Ribonuclease H"/>
    <property type="match status" value="1"/>
</dbReference>
<dbReference type="Gene3D" id="3.30.1770.10">
    <property type="entry name" value="TPR 1 domain of DNA polymerase"/>
    <property type="match status" value="1"/>
</dbReference>
<dbReference type="SUPFAM" id="SSF56672">
    <property type="entry name" value="DNA/RNA polymerases"/>
    <property type="match status" value="1"/>
</dbReference>
<keyword evidence="7" id="KW-0378">Hydrolase</keyword>
<evidence type="ECO:0000256" key="1">
    <source>
        <dbReference type="ARBA" id="ARBA00005755"/>
    </source>
</evidence>
<keyword evidence="10" id="KW-1194">Viral DNA replication</keyword>
<dbReference type="Gene3D" id="3.90.1600.10">
    <property type="entry name" value="Palm domain of DNA polymerase"/>
    <property type="match status" value="1"/>
</dbReference>
<evidence type="ECO:0000256" key="12">
    <source>
        <dbReference type="ARBA" id="ARBA00049244"/>
    </source>
</evidence>
<dbReference type="GO" id="GO:0000166">
    <property type="term" value="F:nucleotide binding"/>
    <property type="evidence" value="ECO:0007669"/>
    <property type="project" value="InterPro"/>
</dbReference>
<evidence type="ECO:0000256" key="9">
    <source>
        <dbReference type="ARBA" id="ARBA00022932"/>
    </source>
</evidence>
<dbReference type="Pfam" id="PF03175">
    <property type="entry name" value="DNA_pol_B_2"/>
    <property type="match status" value="2"/>
</dbReference>
<dbReference type="InterPro" id="IPR043502">
    <property type="entry name" value="DNA/RNA_pol_sf"/>
</dbReference>
<evidence type="ECO:0000256" key="5">
    <source>
        <dbReference type="ARBA" id="ARBA00022705"/>
    </source>
</evidence>